<dbReference type="EMBL" id="JADWDJ010000008">
    <property type="protein sequence ID" value="KAG5276940.1"/>
    <property type="molecule type" value="Genomic_DNA"/>
</dbReference>
<dbReference type="Proteomes" id="UP000823561">
    <property type="component" value="Chromosome 8"/>
</dbReference>
<gene>
    <name evidence="1" type="ORF">AALO_G00111650</name>
</gene>
<evidence type="ECO:0000313" key="1">
    <source>
        <dbReference type="EMBL" id="KAG5276940.1"/>
    </source>
</evidence>
<keyword evidence="2" id="KW-1185">Reference proteome</keyword>
<evidence type="ECO:0000313" key="2">
    <source>
        <dbReference type="Proteomes" id="UP000823561"/>
    </source>
</evidence>
<protein>
    <submittedName>
        <fullName evidence="1">Uncharacterized protein</fullName>
    </submittedName>
</protein>
<dbReference type="PANTHER" id="PTHR34488">
    <property type="entry name" value="SI:CH211-245H14.1-RELATED"/>
    <property type="match status" value="1"/>
</dbReference>
<reference evidence="1" key="1">
    <citation type="submission" date="2020-10" db="EMBL/GenBank/DDBJ databases">
        <title>Chromosome-scale genome assembly of the Allis shad, Alosa alosa.</title>
        <authorList>
            <person name="Margot Z."/>
            <person name="Christophe K."/>
            <person name="Cabau C."/>
            <person name="Louis A."/>
            <person name="Berthelot C."/>
            <person name="Parey E."/>
            <person name="Roest Crollius H."/>
            <person name="Montfort J."/>
            <person name="Robinson-Rechavi M."/>
            <person name="Bucao C."/>
            <person name="Bouchez O."/>
            <person name="Gislard M."/>
            <person name="Lluch J."/>
            <person name="Milhes M."/>
            <person name="Lampietro C."/>
            <person name="Lopez Roques C."/>
            <person name="Donnadieu C."/>
            <person name="Braasch I."/>
            <person name="Desvignes T."/>
            <person name="Postlethwait J."/>
            <person name="Bobe J."/>
            <person name="Guiguen Y."/>
        </authorList>
    </citation>
    <scope>NUCLEOTIDE SEQUENCE</scope>
    <source>
        <strain evidence="1">M-15738</strain>
        <tissue evidence="1">Blood</tissue>
    </source>
</reference>
<dbReference type="PANTHER" id="PTHR34488:SF1">
    <property type="entry name" value="SI:CH211-245H14.1-RELATED"/>
    <property type="match status" value="1"/>
</dbReference>
<sequence>MTTNLGIMQGLDAEVTLASKLFSFLWAIGMRTPIIKGLLIKLSSLYGTVLTIYLEVTAGIKVFTVLTGNTLGSHERFRNCLATQLTLTEVPSVEDCDVILAYCPIVSRVGTDIGAALSVIPDCRPAVLMVFHHTNDKYYIVPNTNRFTQDRGISTIDCLFNDDGLLKAPQNNEAFRLAVKHLKLFHKGRLLRLLTVLQRWVGYMPSEDH</sequence>
<name>A0AAV6GQ27_9TELE</name>
<accession>A0AAV6GQ27</accession>
<comment type="caution">
    <text evidence="1">The sequence shown here is derived from an EMBL/GenBank/DDBJ whole genome shotgun (WGS) entry which is preliminary data.</text>
</comment>
<proteinExistence type="predicted"/>
<dbReference type="AlphaFoldDB" id="A0AAV6GQ27"/>
<organism evidence="1 2">
    <name type="scientific">Alosa alosa</name>
    <name type="common">allis shad</name>
    <dbReference type="NCBI Taxonomy" id="278164"/>
    <lineage>
        <taxon>Eukaryota</taxon>
        <taxon>Metazoa</taxon>
        <taxon>Chordata</taxon>
        <taxon>Craniata</taxon>
        <taxon>Vertebrata</taxon>
        <taxon>Euteleostomi</taxon>
        <taxon>Actinopterygii</taxon>
        <taxon>Neopterygii</taxon>
        <taxon>Teleostei</taxon>
        <taxon>Clupei</taxon>
        <taxon>Clupeiformes</taxon>
        <taxon>Clupeoidei</taxon>
        <taxon>Clupeidae</taxon>
        <taxon>Alosa</taxon>
    </lineage>
</organism>